<evidence type="ECO:0000256" key="2">
    <source>
        <dbReference type="SAM" id="SignalP"/>
    </source>
</evidence>
<dbReference type="Gene3D" id="2.60.120.380">
    <property type="match status" value="2"/>
</dbReference>
<sequence length="798" mass="86090">MIRAALKTLAFLCVSTLSAQAFTPVLNAVLPRGGQRGQEVVVNLHGDRMESPEEIIFLKPGISVTSLTSVNAKQVKAALKISPEAELGEYALRLRCRGGVSYMRTFWVGQFATTKEVEPNNDFGKPQTVPWNTTVAGVAELEDVDYYQVQAKKGQRISVEVEGMRLGGVFFDPYVAILDGKRFELATSDDAPLLRQDAFASIIAPADGNYTILVRESSYEGNNRCRYRLHIGGFTRPSAIYPPAAKPGVATTFTMIGDPAGDYQVTASVTGEEAALFPIFAQKDGLQAPSPNSVLVSSLPFANEKEPNNGSKEVGPTLAAPCAFHGIIQRKNDVDWFRFSAKKGQNLRIQVKARSLRSPLDSVLILRDAKGKQISRNDDQGQLDSIIDFKPSADGDYFLNVRDQLGNGGPAYVYRVEINHRKAALSATLPVAARNNSQLRKAIVIPRGNRYATVVNVARRNTGCECVLEADSLPPGVTMSAGKVPKGVTSFLAFFEAKVDAPLSGGLHHFTIRDANPESRVKGDLNEVVHHIEINNTGTFHSTKDRRVTVAVCEQAPFQVRLKHPPVPIVKNGTAKLYVSLVRDKGFDAPVNVVLPWKPAGVGSPTSITIAKGKTEGVYEINANGDAALGAHRICVTAEATTKSGPVMVASAPVTLQVSEPFLSVSMEMASTTPGQNTSLLCKLNHNRAFSGEAEVILHGLPHGVKTVPKKITAKTRELVFDLEVASDAPKGNHNTIFCQVLPKQGGHVIPHNIGQGGTLRINPPPPKPKGEKAAATTKKPATKKPLSRLEQLRQSKP</sequence>
<evidence type="ECO:0000313" key="4">
    <source>
        <dbReference type="EMBL" id="MBK1856277.1"/>
    </source>
</evidence>
<dbReference type="SUPFAM" id="SSF89260">
    <property type="entry name" value="Collagen-binding domain"/>
    <property type="match status" value="1"/>
</dbReference>
<reference evidence="4" key="1">
    <citation type="submission" date="2021-01" db="EMBL/GenBank/DDBJ databases">
        <title>Modified the classification status of verrucomicrobia.</title>
        <authorList>
            <person name="Feng X."/>
        </authorList>
    </citation>
    <scope>NUCLEOTIDE SEQUENCE</scope>
    <source>
        <strain evidence="4">5K15</strain>
    </source>
</reference>
<dbReference type="AlphaFoldDB" id="A0AAE2SG05"/>
<keyword evidence="2" id="KW-0732">Signal</keyword>
<feature type="signal peptide" evidence="2">
    <location>
        <begin position="1"/>
        <end position="21"/>
    </location>
</feature>
<dbReference type="Gene3D" id="2.60.40.10">
    <property type="entry name" value="Immunoglobulins"/>
    <property type="match status" value="1"/>
</dbReference>
<evidence type="ECO:0000256" key="1">
    <source>
        <dbReference type="SAM" id="MobiDB-lite"/>
    </source>
</evidence>
<dbReference type="RefSeq" id="WP_309490897.1">
    <property type="nucleotide sequence ID" value="NZ_JAENIG010000011.1"/>
</dbReference>
<evidence type="ECO:0000313" key="5">
    <source>
        <dbReference type="Proteomes" id="UP000634206"/>
    </source>
</evidence>
<name>A0AAE2SG05_9BACT</name>
<organism evidence="4 5">
    <name type="scientific">Oceaniferula flava</name>
    <dbReference type="NCBI Taxonomy" id="2800421"/>
    <lineage>
        <taxon>Bacteria</taxon>
        <taxon>Pseudomonadati</taxon>
        <taxon>Verrucomicrobiota</taxon>
        <taxon>Verrucomicrobiia</taxon>
        <taxon>Verrucomicrobiales</taxon>
        <taxon>Verrucomicrobiaceae</taxon>
        <taxon>Oceaniferula</taxon>
    </lineage>
</organism>
<dbReference type="Proteomes" id="UP000634206">
    <property type="component" value="Unassembled WGS sequence"/>
</dbReference>
<dbReference type="InterPro" id="IPR013783">
    <property type="entry name" value="Ig-like_fold"/>
</dbReference>
<gene>
    <name evidence="4" type="ORF">JIN83_14995</name>
</gene>
<comment type="caution">
    <text evidence="4">The sequence shown here is derived from an EMBL/GenBank/DDBJ whole genome shotgun (WGS) entry which is preliminary data.</text>
</comment>
<accession>A0AAE2SG05</accession>
<proteinExistence type="predicted"/>
<feature type="chain" id="PRO_5042058022" evidence="2">
    <location>
        <begin position="22"/>
        <end position="798"/>
    </location>
</feature>
<protein>
    <submittedName>
        <fullName evidence="4">PPC domain-containing protein</fullName>
    </submittedName>
</protein>
<feature type="domain" description="Peptidase C-terminal archaeal/bacterial" evidence="3">
    <location>
        <begin position="333"/>
        <end position="402"/>
    </location>
</feature>
<dbReference type="EMBL" id="JAENIG010000011">
    <property type="protein sequence ID" value="MBK1856277.1"/>
    <property type="molecule type" value="Genomic_DNA"/>
</dbReference>
<dbReference type="Pfam" id="PF04151">
    <property type="entry name" value="PPC"/>
    <property type="match status" value="1"/>
</dbReference>
<dbReference type="InterPro" id="IPR007280">
    <property type="entry name" value="Peptidase_C_arc/bac"/>
</dbReference>
<feature type="region of interest" description="Disordered" evidence="1">
    <location>
        <begin position="750"/>
        <end position="798"/>
    </location>
</feature>
<evidence type="ECO:0000259" key="3">
    <source>
        <dbReference type="Pfam" id="PF04151"/>
    </source>
</evidence>
<keyword evidence="5" id="KW-1185">Reference proteome</keyword>